<dbReference type="Pfam" id="PF00395">
    <property type="entry name" value="SLH"/>
    <property type="match status" value="2"/>
</dbReference>
<reference evidence="3 4" key="1">
    <citation type="submission" date="2016-10" db="EMBL/GenBank/DDBJ databases">
        <authorList>
            <person name="de Groot N.N."/>
        </authorList>
    </citation>
    <scope>NUCLEOTIDE SEQUENCE [LARGE SCALE GENOMIC DNA]</scope>
    <source>
        <strain evidence="3 4">DSM 18978</strain>
    </source>
</reference>
<dbReference type="InterPro" id="IPR051465">
    <property type="entry name" value="Cell_Envelope_Struct_Comp"/>
</dbReference>
<dbReference type="PANTHER" id="PTHR43308:SF5">
    <property type="entry name" value="S-LAYER PROTEIN _ PEPTIDOGLYCAN ENDO-BETA-N-ACETYLGLUCOSAMINIDASE"/>
    <property type="match status" value="1"/>
</dbReference>
<evidence type="ECO:0000313" key="3">
    <source>
        <dbReference type="EMBL" id="SCX77965.1"/>
    </source>
</evidence>
<dbReference type="EMBL" id="FMUS01000001">
    <property type="protein sequence ID" value="SCX77965.1"/>
    <property type="molecule type" value="Genomic_DNA"/>
</dbReference>
<dbReference type="InterPro" id="IPR001119">
    <property type="entry name" value="SLH_dom"/>
</dbReference>
<keyword evidence="1" id="KW-0677">Repeat</keyword>
<dbReference type="STRING" id="1120976.SAMN03080606_00162"/>
<accession>A0A1G5AJD2</accession>
<dbReference type="PANTHER" id="PTHR43308">
    <property type="entry name" value="OUTER MEMBRANE PROTEIN ALPHA-RELATED"/>
    <property type="match status" value="1"/>
</dbReference>
<dbReference type="OrthoDB" id="1699243at2"/>
<evidence type="ECO:0000256" key="1">
    <source>
        <dbReference type="ARBA" id="ARBA00022737"/>
    </source>
</evidence>
<feature type="domain" description="SLH" evidence="2">
    <location>
        <begin position="84"/>
        <end position="147"/>
    </location>
</feature>
<dbReference type="AlphaFoldDB" id="A0A1G5AJD2"/>
<sequence length="191" mass="20995">MTKILKGNFKYLIIALLVIYSITSVYANGTPNVEAAGNYLRELGVFKGYEDGSLGLDRNITRAEYATLVVRMMGLEERAKNRMGTTLFTDVAGSFWGSGYINVASEEKLIAGYGNKTFKPGANITFAESVTILVRLLGYESQITDPWPQGHLQKAQELGITSGLDYKSDHIVTRGDIAIMIMQSLKVELGQ</sequence>
<feature type="domain" description="SLH" evidence="2">
    <location>
        <begin position="19"/>
        <end position="83"/>
    </location>
</feature>
<proteinExistence type="predicted"/>
<evidence type="ECO:0000313" key="4">
    <source>
        <dbReference type="Proteomes" id="UP000198636"/>
    </source>
</evidence>
<dbReference type="Proteomes" id="UP000198636">
    <property type="component" value="Unassembled WGS sequence"/>
</dbReference>
<gene>
    <name evidence="3" type="ORF">SAMN03080606_00162</name>
</gene>
<evidence type="ECO:0000259" key="2">
    <source>
        <dbReference type="PROSITE" id="PS51272"/>
    </source>
</evidence>
<organism evidence="3 4">
    <name type="scientific">Alkaliphilus peptidifermentans DSM 18978</name>
    <dbReference type="NCBI Taxonomy" id="1120976"/>
    <lineage>
        <taxon>Bacteria</taxon>
        <taxon>Bacillati</taxon>
        <taxon>Bacillota</taxon>
        <taxon>Clostridia</taxon>
        <taxon>Peptostreptococcales</taxon>
        <taxon>Natronincolaceae</taxon>
        <taxon>Alkaliphilus</taxon>
    </lineage>
</organism>
<dbReference type="PROSITE" id="PS51272">
    <property type="entry name" value="SLH"/>
    <property type="match status" value="2"/>
</dbReference>
<keyword evidence="4" id="KW-1185">Reference proteome</keyword>
<protein>
    <submittedName>
        <fullName evidence="3">S-layer homology domain-containing protein</fullName>
    </submittedName>
</protein>
<dbReference type="RefSeq" id="WP_091538846.1">
    <property type="nucleotide sequence ID" value="NZ_FMUS01000001.1"/>
</dbReference>
<name>A0A1G5AJD2_9FIRM</name>